<dbReference type="EMBL" id="CAFBAA010000048">
    <property type="protein sequence ID" value="CAB4845148.1"/>
    <property type="molecule type" value="Genomic_DNA"/>
</dbReference>
<dbReference type="CDD" id="cd01359">
    <property type="entry name" value="Argininosuccinate_lyase"/>
    <property type="match status" value="1"/>
</dbReference>
<dbReference type="GO" id="GO:0005829">
    <property type="term" value="C:cytosol"/>
    <property type="evidence" value="ECO:0007669"/>
    <property type="project" value="TreeGrafter"/>
</dbReference>
<reference evidence="5" key="1">
    <citation type="submission" date="2020-05" db="EMBL/GenBank/DDBJ databases">
        <authorList>
            <person name="Chiriac C."/>
            <person name="Salcher M."/>
            <person name="Ghai R."/>
            <person name="Kavagutti S V."/>
        </authorList>
    </citation>
    <scope>NUCLEOTIDE SEQUENCE</scope>
</reference>
<dbReference type="HAMAP" id="MF_00006">
    <property type="entry name" value="Arg_succ_lyase"/>
    <property type="match status" value="1"/>
</dbReference>
<dbReference type="GO" id="GO:0004056">
    <property type="term" value="F:argininosuccinate lyase activity"/>
    <property type="evidence" value="ECO:0007669"/>
    <property type="project" value="InterPro"/>
</dbReference>
<protein>
    <submittedName>
        <fullName evidence="5">Unannotated protein</fullName>
    </submittedName>
</protein>
<gene>
    <name evidence="4" type="ORF">UFOPK2342_01638</name>
    <name evidence="3" type="ORF">UFOPK2423_00401</name>
    <name evidence="5" type="ORF">UFOPK3266_01432</name>
    <name evidence="6" type="ORF">UFOPK4367_01520</name>
</gene>
<dbReference type="InterPro" id="IPR022761">
    <property type="entry name" value="Fumarate_lyase_N"/>
</dbReference>
<dbReference type="Gene3D" id="1.20.200.10">
    <property type="entry name" value="Fumarase/aspartase (Central domain)"/>
    <property type="match status" value="1"/>
</dbReference>
<accession>A0A6J7BLV3</accession>
<dbReference type="PANTHER" id="PTHR43814:SF1">
    <property type="entry name" value="ARGININOSUCCINATE LYASE"/>
    <property type="match status" value="1"/>
</dbReference>
<dbReference type="InterPro" id="IPR024083">
    <property type="entry name" value="Fumarase/histidase_N"/>
</dbReference>
<evidence type="ECO:0000313" key="4">
    <source>
        <dbReference type="EMBL" id="CAB4688741.1"/>
    </source>
</evidence>
<dbReference type="NCBIfam" id="TIGR00838">
    <property type="entry name" value="argH"/>
    <property type="match status" value="1"/>
</dbReference>
<dbReference type="EMBL" id="CAEZXB010000053">
    <property type="protein sequence ID" value="CAB4688741.1"/>
    <property type="molecule type" value="Genomic_DNA"/>
</dbReference>
<dbReference type="Gene3D" id="1.10.275.10">
    <property type="entry name" value="Fumarase/aspartase (N-terminal domain)"/>
    <property type="match status" value="1"/>
</dbReference>
<name>A0A6J7BLV3_9ZZZZ</name>
<dbReference type="InterPro" id="IPR009049">
    <property type="entry name" value="Argininosuccinate_lyase"/>
</dbReference>
<sequence length="473" mass="51076">MSHGKLWGGRFNESVSDAMEALSRSVHFDWRLAPYDLRGSIAHAHILESAGLLSPAESKSIVAELNLMITQFHDGALLPQSSDEDVHGALERLLVERLGEVGGKLRAGRSRNDQVATDFRLFLRDAAAHVVLQLSTLADAFIVQAEKHMHATAPGFTHLQHAQPVSLGHEIAKHAHALLRDIDRLQDWDKRAAYSPLGAGALAGSALELDPKRSALELGFTDAIANSIDAVSDRDFAAEAAFIFALIGVHLSRIGEEWCLYASKEFGWVNLSDAYSTGSSIMPQKKNPDVAELARGKSGRLIGNMVSILTMLKGLPFAYNRDLQEDKEPLFDSLDTLTVLLPAITGMVHTSTFNVDVISASAPTGYSLATEVADWLVVRGMPFRSAHEVAGACVRQCEVLGIDLDELSDAQLVEIHPMLTPEVRLVLRVDGAIAGRSRFGGTAPAAVSVQIAALKSETSRTRAWAESKLAASL</sequence>
<dbReference type="Pfam" id="PF14698">
    <property type="entry name" value="ASL_C2"/>
    <property type="match status" value="1"/>
</dbReference>
<dbReference type="Gene3D" id="1.10.40.30">
    <property type="entry name" value="Fumarase/aspartase (C-terminal domain)"/>
    <property type="match status" value="1"/>
</dbReference>
<dbReference type="InterPro" id="IPR008948">
    <property type="entry name" value="L-Aspartase-like"/>
</dbReference>
<dbReference type="EMBL" id="CAEZXN010000005">
    <property type="protein sequence ID" value="CAB4688434.1"/>
    <property type="molecule type" value="Genomic_DNA"/>
</dbReference>
<evidence type="ECO:0000259" key="2">
    <source>
        <dbReference type="Pfam" id="PF14698"/>
    </source>
</evidence>
<dbReference type="SUPFAM" id="SSF48557">
    <property type="entry name" value="L-aspartase-like"/>
    <property type="match status" value="1"/>
</dbReference>
<dbReference type="GO" id="GO:0042450">
    <property type="term" value="P:L-arginine biosynthetic process via ornithine"/>
    <property type="evidence" value="ECO:0007669"/>
    <property type="project" value="InterPro"/>
</dbReference>
<evidence type="ECO:0000313" key="3">
    <source>
        <dbReference type="EMBL" id="CAB4688434.1"/>
    </source>
</evidence>
<evidence type="ECO:0000313" key="5">
    <source>
        <dbReference type="EMBL" id="CAB4845148.1"/>
    </source>
</evidence>
<dbReference type="FunFam" id="1.10.40.30:FF:000001">
    <property type="entry name" value="Argininosuccinate lyase"/>
    <property type="match status" value="1"/>
</dbReference>
<evidence type="ECO:0000259" key="1">
    <source>
        <dbReference type="Pfam" id="PF00206"/>
    </source>
</evidence>
<feature type="domain" description="Argininosuccinate lyase C-terminal" evidence="2">
    <location>
        <begin position="366"/>
        <end position="433"/>
    </location>
</feature>
<dbReference type="PRINTS" id="PR00145">
    <property type="entry name" value="ARGSUCLYASE"/>
</dbReference>
<dbReference type="InterPro" id="IPR029419">
    <property type="entry name" value="Arg_succ_lyase_C"/>
</dbReference>
<feature type="domain" description="Fumarate lyase N-terminal" evidence="1">
    <location>
        <begin position="9"/>
        <end position="303"/>
    </location>
</feature>
<organism evidence="5">
    <name type="scientific">freshwater metagenome</name>
    <dbReference type="NCBI Taxonomy" id="449393"/>
    <lineage>
        <taxon>unclassified sequences</taxon>
        <taxon>metagenomes</taxon>
        <taxon>ecological metagenomes</taxon>
    </lineage>
</organism>
<dbReference type="PROSITE" id="PS00163">
    <property type="entry name" value="FUMARATE_LYASES"/>
    <property type="match status" value="1"/>
</dbReference>
<dbReference type="EMBL" id="CAFBRC010000151">
    <property type="protein sequence ID" value="CAB5078165.1"/>
    <property type="molecule type" value="Genomic_DNA"/>
</dbReference>
<dbReference type="InterPro" id="IPR020557">
    <property type="entry name" value="Fumarate_lyase_CS"/>
</dbReference>
<dbReference type="PRINTS" id="PR00149">
    <property type="entry name" value="FUMRATELYASE"/>
</dbReference>
<dbReference type="AlphaFoldDB" id="A0A6J7BLV3"/>
<dbReference type="InterPro" id="IPR000362">
    <property type="entry name" value="Fumarate_lyase_fam"/>
</dbReference>
<dbReference type="FunFam" id="1.20.200.10:FF:000015">
    <property type="entry name" value="argininosuccinate lyase isoform X2"/>
    <property type="match status" value="1"/>
</dbReference>
<evidence type="ECO:0000313" key="6">
    <source>
        <dbReference type="EMBL" id="CAB5078165.1"/>
    </source>
</evidence>
<proteinExistence type="inferred from homology"/>
<dbReference type="PANTHER" id="PTHR43814">
    <property type="entry name" value="ARGININOSUCCINATE LYASE"/>
    <property type="match status" value="1"/>
</dbReference>
<dbReference type="Pfam" id="PF00206">
    <property type="entry name" value="Lyase_1"/>
    <property type="match status" value="1"/>
</dbReference>